<evidence type="ECO:0000313" key="2">
    <source>
        <dbReference type="Proteomes" id="UP001501508"/>
    </source>
</evidence>
<dbReference type="SUPFAM" id="SSF49344">
    <property type="entry name" value="CBD9-like"/>
    <property type="match status" value="1"/>
</dbReference>
<dbReference type="RefSeq" id="WP_345027666.1">
    <property type="nucleotide sequence ID" value="NZ_BAABEY010000016.1"/>
</dbReference>
<accession>A0ABP8LVH8</accession>
<name>A0ABP8LVH8_9BACT</name>
<proteinExistence type="predicted"/>
<dbReference type="EMBL" id="BAABEY010000016">
    <property type="protein sequence ID" value="GAA4436621.1"/>
    <property type="molecule type" value="Genomic_DNA"/>
</dbReference>
<dbReference type="CDD" id="cd09620">
    <property type="entry name" value="CBM9_like_3"/>
    <property type="match status" value="1"/>
</dbReference>
<sequence>MSSEQDHTIELHEGVWLDLNQPIFFQSTDGKPGQARTLVKLRAQEEQLEVQFSCLDDPHWSSNTYTEHNTDLWRQEVFEIFIAAGNQVPHRYLELEINPNNAFFAAWVENRSGQGPEKLTMLTHEQHGIRHSVETAADHWKGSIHIPLALLGTDNSAGYRLNFYRIVLRDKPADQNWECAPENCDFLCWQSTLSGDQPAFHRPKHFGSLRIATGQE</sequence>
<gene>
    <name evidence="1" type="ORF">GCM10023091_14700</name>
</gene>
<dbReference type="Proteomes" id="UP001501508">
    <property type="component" value="Unassembled WGS sequence"/>
</dbReference>
<comment type="caution">
    <text evidence="1">The sequence shown here is derived from an EMBL/GenBank/DDBJ whole genome shotgun (WGS) entry which is preliminary data.</text>
</comment>
<evidence type="ECO:0000313" key="1">
    <source>
        <dbReference type="EMBL" id="GAA4436621.1"/>
    </source>
</evidence>
<protein>
    <recommendedName>
        <fullName evidence="3">Carbohydrate-binding domain-containing protein</fullName>
    </recommendedName>
</protein>
<dbReference type="Gene3D" id="2.60.40.1190">
    <property type="match status" value="1"/>
</dbReference>
<keyword evidence="2" id="KW-1185">Reference proteome</keyword>
<organism evidence="1 2">
    <name type="scientific">Ravibacter arvi</name>
    <dbReference type="NCBI Taxonomy" id="2051041"/>
    <lineage>
        <taxon>Bacteria</taxon>
        <taxon>Pseudomonadati</taxon>
        <taxon>Bacteroidota</taxon>
        <taxon>Cytophagia</taxon>
        <taxon>Cytophagales</taxon>
        <taxon>Spirosomataceae</taxon>
        <taxon>Ravibacter</taxon>
    </lineage>
</organism>
<evidence type="ECO:0008006" key="3">
    <source>
        <dbReference type="Google" id="ProtNLM"/>
    </source>
</evidence>
<reference evidence="2" key="1">
    <citation type="journal article" date="2019" name="Int. J. Syst. Evol. Microbiol.">
        <title>The Global Catalogue of Microorganisms (GCM) 10K type strain sequencing project: providing services to taxonomists for standard genome sequencing and annotation.</title>
        <authorList>
            <consortium name="The Broad Institute Genomics Platform"/>
            <consortium name="The Broad Institute Genome Sequencing Center for Infectious Disease"/>
            <person name="Wu L."/>
            <person name="Ma J."/>
        </authorList>
    </citation>
    <scope>NUCLEOTIDE SEQUENCE [LARGE SCALE GENOMIC DNA]</scope>
    <source>
        <strain evidence="2">JCM 31920</strain>
    </source>
</reference>